<dbReference type="RefSeq" id="WP_145862218.1">
    <property type="nucleotide sequence ID" value="NZ_RPFW01000012.1"/>
</dbReference>
<reference evidence="1 2" key="1">
    <citation type="submission" date="2018-11" db="EMBL/GenBank/DDBJ databases">
        <title>Trebonia kvetii gen.nov., sp.nov., a novel acidophilic actinobacterium, and proposal of the new actinobacterial family Treboniaceae fam. nov.</title>
        <authorList>
            <person name="Rapoport D."/>
            <person name="Sagova-Mareckova M."/>
            <person name="Sedlacek I."/>
            <person name="Provaznik J."/>
            <person name="Kralova S."/>
            <person name="Pavlinic D."/>
            <person name="Benes V."/>
            <person name="Kopecky J."/>
        </authorList>
    </citation>
    <scope>NUCLEOTIDE SEQUENCE [LARGE SCALE GENOMIC DNA]</scope>
    <source>
        <strain evidence="1 2">15Tr583</strain>
    </source>
</reference>
<organism evidence="1 2">
    <name type="scientific">Trebonia kvetii</name>
    <dbReference type="NCBI Taxonomy" id="2480626"/>
    <lineage>
        <taxon>Bacteria</taxon>
        <taxon>Bacillati</taxon>
        <taxon>Actinomycetota</taxon>
        <taxon>Actinomycetes</taxon>
        <taxon>Streptosporangiales</taxon>
        <taxon>Treboniaceae</taxon>
        <taxon>Trebonia</taxon>
    </lineage>
</organism>
<comment type="caution">
    <text evidence="1">The sequence shown here is derived from an EMBL/GenBank/DDBJ whole genome shotgun (WGS) entry which is preliminary data.</text>
</comment>
<sequence length="286" mass="30792">MVYGNPGTNGRAIAYAHPGALVVAGRDNYADQVFKDISAGGGTVLVYLDTIINNAHGRYQNMLINKSACGPAVPLWPGNYQANQWGKLNDFRVGGVLQAKLKSVLETMVAENPHMAGWFADDLGSRSWYPGIDWSTFDQQAYRDGAIAIAQTFRHVADEHGLIFIVNGTWSANDGGGYPDVAQHGLSLADGGFVENHDSEISFFGPYAKSPQWASQSAVTRGVSFMYATTLTRAGLAEYAGSGCYAYVNMQFDYDYAAPWTFHATALPSGPRTFHATGLPSGVSRA</sequence>
<name>A0A6P2BMD9_9ACTN</name>
<accession>A0A6P2BMD9</accession>
<dbReference type="Proteomes" id="UP000460272">
    <property type="component" value="Unassembled WGS sequence"/>
</dbReference>
<dbReference type="AlphaFoldDB" id="A0A6P2BMD9"/>
<protein>
    <submittedName>
        <fullName evidence="1">Uncharacterized protein</fullName>
    </submittedName>
</protein>
<proteinExistence type="predicted"/>
<evidence type="ECO:0000313" key="2">
    <source>
        <dbReference type="Proteomes" id="UP000460272"/>
    </source>
</evidence>
<dbReference type="OrthoDB" id="5174111at2"/>
<gene>
    <name evidence="1" type="ORF">EAS64_41565</name>
</gene>
<evidence type="ECO:0000313" key="1">
    <source>
        <dbReference type="EMBL" id="TVY99734.1"/>
    </source>
</evidence>
<keyword evidence="2" id="KW-1185">Reference proteome</keyword>
<dbReference type="EMBL" id="RPFW01000012">
    <property type="protein sequence ID" value="TVY99734.1"/>
    <property type="molecule type" value="Genomic_DNA"/>
</dbReference>